<organism evidence="2 3">
    <name type="scientific">Massilia antarctica</name>
    <dbReference type="NCBI Taxonomy" id="2765360"/>
    <lineage>
        <taxon>Bacteria</taxon>
        <taxon>Pseudomonadati</taxon>
        <taxon>Pseudomonadota</taxon>
        <taxon>Betaproteobacteria</taxon>
        <taxon>Burkholderiales</taxon>
        <taxon>Oxalobacteraceae</taxon>
        <taxon>Telluria group</taxon>
        <taxon>Massilia</taxon>
    </lineage>
</organism>
<protein>
    <submittedName>
        <fullName evidence="2">FliM/FliN family flagellar motor switch protein</fullName>
    </submittedName>
</protein>
<dbReference type="Pfam" id="PF01052">
    <property type="entry name" value="FliMN_C"/>
    <property type="match status" value="1"/>
</dbReference>
<dbReference type="Proteomes" id="UP000662888">
    <property type="component" value="Chromosome"/>
</dbReference>
<dbReference type="InterPro" id="IPR036429">
    <property type="entry name" value="SpoA-like_sf"/>
</dbReference>
<dbReference type="InterPro" id="IPR001543">
    <property type="entry name" value="FliN-like_C"/>
</dbReference>
<dbReference type="RefSeq" id="WP_206088169.1">
    <property type="nucleotide sequence ID" value="NZ_CP065053.1"/>
</dbReference>
<keyword evidence="2" id="KW-0282">Flagellum</keyword>
<evidence type="ECO:0000313" key="2">
    <source>
        <dbReference type="EMBL" id="QPI48559.1"/>
    </source>
</evidence>
<keyword evidence="2" id="KW-0966">Cell projection</keyword>
<proteinExistence type="predicted"/>
<reference evidence="2 3" key="1">
    <citation type="submission" date="2020-11" db="EMBL/GenBank/DDBJ databases">
        <authorList>
            <person name="Sun Q."/>
        </authorList>
    </citation>
    <scope>NUCLEOTIDE SEQUENCE [LARGE SCALE GENOMIC DNA]</scope>
    <source>
        <strain evidence="2 3">P8398</strain>
    </source>
</reference>
<evidence type="ECO:0000313" key="3">
    <source>
        <dbReference type="Proteomes" id="UP000662888"/>
    </source>
</evidence>
<name>A0AA49A6S1_9BURK</name>
<accession>A0AA49A6S1</accession>
<evidence type="ECO:0000259" key="1">
    <source>
        <dbReference type="Pfam" id="PF01052"/>
    </source>
</evidence>
<feature type="domain" description="Flagellar motor switch protein FliN-like C-terminal" evidence="1">
    <location>
        <begin position="191"/>
        <end position="252"/>
    </location>
</feature>
<gene>
    <name evidence="2" type="ORF">IV454_23965</name>
</gene>
<keyword evidence="2" id="KW-0969">Cilium</keyword>
<keyword evidence="3" id="KW-1185">Reference proteome</keyword>
<sequence>MQVSPYCLLGASTLAALAQRCNTMLDAWAAAWGVERGACTLECARAWDSNALCPGQWQRHHAQAEQAVWIGWPDELARALQARLFPPDQRHAPQPARGASLAAETAAEACAALADALAAAAAPGVSAPADSGAAAPAARLFRRGSGAVVVALRIAEQPMLCVLNHACLDLPAPEKLALPVRTDLRKVLGYMPVTLTVSLGQAEVDVSHLLTLAVGDVIRLESHVDQPVTVNGPGGEALFGAHLGSAEGAIVVEAVRHPSN</sequence>
<dbReference type="SUPFAM" id="SSF101801">
    <property type="entry name" value="Surface presentation of antigens (SPOA)"/>
    <property type="match status" value="1"/>
</dbReference>
<dbReference type="EMBL" id="CP065053">
    <property type="protein sequence ID" value="QPI48559.1"/>
    <property type="molecule type" value="Genomic_DNA"/>
</dbReference>
<dbReference type="Gene3D" id="2.30.330.10">
    <property type="entry name" value="SpoA-like"/>
    <property type="match status" value="1"/>
</dbReference>